<evidence type="ECO:0000313" key="2">
    <source>
        <dbReference type="EMBL" id="MBB5490669.1"/>
    </source>
</evidence>
<accession>A0A840W1K1</accession>
<dbReference type="PANTHER" id="PTHR39335:SF1">
    <property type="entry name" value="BLL4220 PROTEIN"/>
    <property type="match status" value="1"/>
</dbReference>
<dbReference type="Proteomes" id="UP000579647">
    <property type="component" value="Unassembled WGS sequence"/>
</dbReference>
<dbReference type="RefSeq" id="WP_184364238.1">
    <property type="nucleotide sequence ID" value="NZ_BAAAKM010000086.1"/>
</dbReference>
<evidence type="ECO:0000256" key="1">
    <source>
        <dbReference type="SAM" id="SignalP"/>
    </source>
</evidence>
<dbReference type="GO" id="GO:0043448">
    <property type="term" value="P:alkane catabolic process"/>
    <property type="evidence" value="ECO:0007669"/>
    <property type="project" value="TreeGrafter"/>
</dbReference>
<dbReference type="EMBL" id="JACHDO010000001">
    <property type="protein sequence ID" value="MBB5490669.1"/>
    <property type="molecule type" value="Genomic_DNA"/>
</dbReference>
<dbReference type="PANTHER" id="PTHR39335">
    <property type="entry name" value="BLL4220 PROTEIN"/>
    <property type="match status" value="1"/>
</dbReference>
<dbReference type="Pfam" id="PF03640">
    <property type="entry name" value="Lipoprotein_15"/>
    <property type="match status" value="2"/>
</dbReference>
<keyword evidence="3" id="KW-1185">Reference proteome</keyword>
<sequence length="157" mass="16864">MRTTTVTLTAATALLTLTACGLFGQDGDEEAAAGEPAVEATPVEVVLVDSEFGEVLADQEGRILYGFTKDKDAESVCEDDCIATWPALTASAWAVLGEGLEEALLDTTERTDGVTQITYGEWPLYYYVGDVLPEETNGQGLDDEWFVIATDGSQIRE</sequence>
<feature type="signal peptide" evidence="1">
    <location>
        <begin position="1"/>
        <end position="24"/>
    </location>
</feature>
<keyword evidence="1" id="KW-0732">Signal</keyword>
<dbReference type="PROSITE" id="PS51257">
    <property type="entry name" value="PROKAR_LIPOPROTEIN"/>
    <property type="match status" value="1"/>
</dbReference>
<gene>
    <name evidence="2" type="ORF">HNR07_001806</name>
</gene>
<dbReference type="InterPro" id="IPR005297">
    <property type="entry name" value="Lipoprotein_repeat"/>
</dbReference>
<dbReference type="AlphaFoldDB" id="A0A840W1K1"/>
<evidence type="ECO:0000313" key="3">
    <source>
        <dbReference type="Proteomes" id="UP000579647"/>
    </source>
</evidence>
<proteinExistence type="predicted"/>
<organism evidence="2 3">
    <name type="scientific">Nocardiopsis metallicus</name>
    <dbReference type="NCBI Taxonomy" id="179819"/>
    <lineage>
        <taxon>Bacteria</taxon>
        <taxon>Bacillati</taxon>
        <taxon>Actinomycetota</taxon>
        <taxon>Actinomycetes</taxon>
        <taxon>Streptosporangiales</taxon>
        <taxon>Nocardiopsidaceae</taxon>
        <taxon>Nocardiopsis</taxon>
    </lineage>
</organism>
<protein>
    <submittedName>
        <fullName evidence="2">Putative lipoprotein with Yx(FWY)xxD motif</fullName>
    </submittedName>
</protein>
<keyword evidence="2" id="KW-0449">Lipoprotein</keyword>
<name>A0A840W1K1_9ACTN</name>
<reference evidence="2 3" key="1">
    <citation type="submission" date="2020-08" db="EMBL/GenBank/DDBJ databases">
        <title>Sequencing the genomes of 1000 actinobacteria strains.</title>
        <authorList>
            <person name="Klenk H.-P."/>
        </authorList>
    </citation>
    <scope>NUCLEOTIDE SEQUENCE [LARGE SCALE GENOMIC DNA]</scope>
    <source>
        <strain evidence="2 3">DSM 44598</strain>
    </source>
</reference>
<feature type="chain" id="PRO_5039386908" evidence="1">
    <location>
        <begin position="25"/>
        <end position="157"/>
    </location>
</feature>
<comment type="caution">
    <text evidence="2">The sequence shown here is derived from an EMBL/GenBank/DDBJ whole genome shotgun (WGS) entry which is preliminary data.</text>
</comment>